<dbReference type="Pfam" id="PF01266">
    <property type="entry name" value="DAO"/>
    <property type="match status" value="1"/>
</dbReference>
<dbReference type="InterPro" id="IPR027056">
    <property type="entry name" value="Gluconate_2DH_su3"/>
</dbReference>
<feature type="domain" description="Glucose-methanol-choline oxidoreductase N-terminal" evidence="7">
    <location>
        <begin position="266"/>
        <end position="458"/>
    </location>
</feature>
<reference evidence="10 11" key="1">
    <citation type="journal article" date="2015" name="Stand. Genomic Sci.">
        <title>Genomic Encyclopedia of Bacterial and Archaeal Type Strains, Phase III: the genomes of soil and plant-associated and newly described type strains.</title>
        <authorList>
            <person name="Whitman W.B."/>
            <person name="Woyke T."/>
            <person name="Klenk H.P."/>
            <person name="Zhou Y."/>
            <person name="Lilburn T.G."/>
            <person name="Beck B.J."/>
            <person name="De Vos P."/>
            <person name="Vandamme P."/>
            <person name="Eisen J.A."/>
            <person name="Garrity G."/>
            <person name="Hugenholtz P."/>
            <person name="Kyrpides N.C."/>
        </authorList>
    </citation>
    <scope>NUCLEOTIDE SEQUENCE [LARGE SCALE GENOMIC DNA]</scope>
    <source>
        <strain evidence="10 11">VKM Ac-2540</strain>
    </source>
</reference>
<dbReference type="Pfam" id="PF00732">
    <property type="entry name" value="GMC_oxred_N"/>
    <property type="match status" value="1"/>
</dbReference>
<proteinExistence type="inferred from homology"/>
<sequence>MLLDAIVPSDEYPSAADAGGEDFVRAVLGERPDWILRIDRVLRLVDDEALASYGGVFGDIDPSARTAVLDRLTDDSDYVWLAQLIWGGYFADDGNGGNHRQASWSMLGWRTGPPGWPPPHTPAPRRLITPDAVEDRYDVVVIGSGAGGSTVACHLAEAGRSVLLVEAGGWPQTPDLSGDHLRSPRMNWGLTAHSGPAADGHPRVFDDGTGSVVLRPSDPQWSNNAFTVGGGTRVYGAQAWRFGPLDFAMASHYGVPKSSALADWPFGYDELEPYYEQAEWEVGVSGGIDNSPYAGVRRRPLPMPPLPTGPAHETLVAGAAELGWDTVTVPLLVNSTAYLGRPACRQCSMCVGFACPVDAKNGSQNTMLVRALATGRCHLLTETWARRLVVGRAGRVESVSLVGERHCRQWTRDVAASEFVLAAGAIESARLLLNSAHDREPSGLGNTTDQVGRYLQGHSYGGALGIFDDPIEDLIGPGPSVAIAGFRHDNEFVIGGGILAKEFVPTPANTFRYLSGAGLIGLHGLAAKHGMRTLAPRMMRVMGPIQEVTTASARVRVDPAVGDRFGIPVVRLSGDLHPEDHRGQAFLSDRSAEWLMASGATTVVPMAAPRPSGPSGGQHQAGTTRMGDSPAASVTDPFGRVWGHSNVRVADGGLHVTNGGVNPVLTIFANALRVADHMITGTTVRGRPR</sequence>
<evidence type="ECO:0000256" key="3">
    <source>
        <dbReference type="ARBA" id="ARBA00022630"/>
    </source>
</evidence>
<dbReference type="AlphaFoldDB" id="A0A4Q7WMP8"/>
<protein>
    <submittedName>
        <fullName evidence="10">Choline dehydrogenase-like flavoprotein</fullName>
    </submittedName>
</protein>
<feature type="region of interest" description="Disordered" evidence="6">
    <location>
        <begin position="609"/>
        <end position="631"/>
    </location>
</feature>
<feature type="domain" description="FAD dependent oxidoreductase" evidence="8">
    <location>
        <begin position="138"/>
        <end position="171"/>
    </location>
</feature>
<keyword evidence="11" id="KW-1185">Reference proteome</keyword>
<evidence type="ECO:0000259" key="8">
    <source>
        <dbReference type="Pfam" id="PF01266"/>
    </source>
</evidence>
<comment type="similarity">
    <text evidence="2">Belongs to the GMC oxidoreductase family.</text>
</comment>
<gene>
    <name evidence="10" type="ORF">EV645_6561</name>
</gene>
<dbReference type="InterPro" id="IPR006076">
    <property type="entry name" value="FAD-dep_OxRdtase"/>
</dbReference>
<keyword evidence="3" id="KW-0285">Flavoprotein</keyword>
<dbReference type="Pfam" id="PF05199">
    <property type="entry name" value="GMC_oxred_C"/>
    <property type="match status" value="1"/>
</dbReference>
<dbReference type="EMBL" id="SHKR01000015">
    <property type="protein sequence ID" value="RZU11394.1"/>
    <property type="molecule type" value="Genomic_DNA"/>
</dbReference>
<feature type="domain" description="Glucose-methanol-choline oxidoreductase C-terminal" evidence="9">
    <location>
        <begin position="553"/>
        <end position="671"/>
    </location>
</feature>
<evidence type="ECO:0000256" key="4">
    <source>
        <dbReference type="ARBA" id="ARBA00022827"/>
    </source>
</evidence>
<dbReference type="InterPro" id="IPR036188">
    <property type="entry name" value="FAD/NAD-bd_sf"/>
</dbReference>
<evidence type="ECO:0000256" key="1">
    <source>
        <dbReference type="ARBA" id="ARBA00001974"/>
    </source>
</evidence>
<dbReference type="GO" id="GO:0016614">
    <property type="term" value="F:oxidoreductase activity, acting on CH-OH group of donors"/>
    <property type="evidence" value="ECO:0007669"/>
    <property type="project" value="InterPro"/>
</dbReference>
<keyword evidence="4" id="KW-0274">FAD</keyword>
<keyword evidence="5" id="KW-0560">Oxidoreductase</keyword>
<dbReference type="PANTHER" id="PTHR42784:SF1">
    <property type="entry name" value="PYRANOSE 2-OXIDASE"/>
    <property type="match status" value="1"/>
</dbReference>
<organism evidence="10 11">
    <name type="scientific">Kribbella rubisoli</name>
    <dbReference type="NCBI Taxonomy" id="3075929"/>
    <lineage>
        <taxon>Bacteria</taxon>
        <taxon>Bacillati</taxon>
        <taxon>Actinomycetota</taxon>
        <taxon>Actinomycetes</taxon>
        <taxon>Propionibacteriales</taxon>
        <taxon>Kribbellaceae</taxon>
        <taxon>Kribbella</taxon>
    </lineage>
</organism>
<evidence type="ECO:0000256" key="6">
    <source>
        <dbReference type="SAM" id="MobiDB-lite"/>
    </source>
</evidence>
<accession>A0A4Q7WMP8</accession>
<dbReference type="PANTHER" id="PTHR42784">
    <property type="entry name" value="PYRANOSE 2-OXIDASE"/>
    <property type="match status" value="1"/>
</dbReference>
<evidence type="ECO:0000259" key="9">
    <source>
        <dbReference type="Pfam" id="PF05199"/>
    </source>
</evidence>
<evidence type="ECO:0000256" key="2">
    <source>
        <dbReference type="ARBA" id="ARBA00010790"/>
    </source>
</evidence>
<dbReference type="Gene3D" id="3.50.50.60">
    <property type="entry name" value="FAD/NAD(P)-binding domain"/>
    <property type="match status" value="2"/>
</dbReference>
<dbReference type="GO" id="GO:0050660">
    <property type="term" value="F:flavin adenine dinucleotide binding"/>
    <property type="evidence" value="ECO:0007669"/>
    <property type="project" value="InterPro"/>
</dbReference>
<evidence type="ECO:0000313" key="10">
    <source>
        <dbReference type="EMBL" id="RZU11394.1"/>
    </source>
</evidence>
<dbReference type="InterPro" id="IPR000172">
    <property type="entry name" value="GMC_OxRdtase_N"/>
</dbReference>
<dbReference type="Proteomes" id="UP000292027">
    <property type="component" value="Unassembled WGS sequence"/>
</dbReference>
<comment type="caution">
    <text evidence="10">The sequence shown here is derived from an EMBL/GenBank/DDBJ whole genome shotgun (WGS) entry which is preliminary data.</text>
</comment>
<evidence type="ECO:0000313" key="11">
    <source>
        <dbReference type="Proteomes" id="UP000292027"/>
    </source>
</evidence>
<comment type="cofactor">
    <cofactor evidence="1">
        <name>FAD</name>
        <dbReference type="ChEBI" id="CHEBI:57692"/>
    </cofactor>
</comment>
<dbReference type="Pfam" id="PF13618">
    <property type="entry name" value="Gluconate_2-dh3"/>
    <property type="match status" value="1"/>
</dbReference>
<dbReference type="InterPro" id="IPR051473">
    <property type="entry name" value="P2Ox-like"/>
</dbReference>
<dbReference type="SUPFAM" id="SSF51905">
    <property type="entry name" value="FAD/NAD(P)-binding domain"/>
    <property type="match status" value="1"/>
</dbReference>
<name>A0A4Q7WMP8_9ACTN</name>
<evidence type="ECO:0000259" key="7">
    <source>
        <dbReference type="Pfam" id="PF00732"/>
    </source>
</evidence>
<evidence type="ECO:0000256" key="5">
    <source>
        <dbReference type="ARBA" id="ARBA00023002"/>
    </source>
</evidence>
<dbReference type="InterPro" id="IPR007867">
    <property type="entry name" value="GMC_OxRtase_C"/>
</dbReference>